<dbReference type="EMBL" id="JADGIZ020000002">
    <property type="protein sequence ID" value="KAL2919897.1"/>
    <property type="molecule type" value="Genomic_DNA"/>
</dbReference>
<keyword evidence="2" id="KW-1185">Reference proteome</keyword>
<name>A0ABR4NK42_9FUNG</name>
<keyword evidence="1" id="KW-0489">Methyltransferase</keyword>
<dbReference type="SUPFAM" id="SSF53335">
    <property type="entry name" value="S-adenosyl-L-methionine-dependent methyltransferases"/>
    <property type="match status" value="1"/>
</dbReference>
<dbReference type="InterPro" id="IPR029063">
    <property type="entry name" value="SAM-dependent_MTases_sf"/>
</dbReference>
<keyword evidence="1" id="KW-0808">Transferase</keyword>
<dbReference type="InterPro" id="IPR019410">
    <property type="entry name" value="Methyltransf_16"/>
</dbReference>
<organism evidence="1 2">
    <name type="scientific">Polyrhizophydium stewartii</name>
    <dbReference type="NCBI Taxonomy" id="2732419"/>
    <lineage>
        <taxon>Eukaryota</taxon>
        <taxon>Fungi</taxon>
        <taxon>Fungi incertae sedis</taxon>
        <taxon>Chytridiomycota</taxon>
        <taxon>Chytridiomycota incertae sedis</taxon>
        <taxon>Chytridiomycetes</taxon>
        <taxon>Rhizophydiales</taxon>
        <taxon>Rhizophydiales incertae sedis</taxon>
        <taxon>Polyrhizophydium</taxon>
    </lineage>
</organism>
<proteinExistence type="predicted"/>
<reference evidence="1 2" key="1">
    <citation type="submission" date="2023-09" db="EMBL/GenBank/DDBJ databases">
        <title>Pangenome analysis of Batrachochytrium dendrobatidis and related Chytrids.</title>
        <authorList>
            <person name="Yacoub M.N."/>
            <person name="Stajich J.E."/>
            <person name="James T.Y."/>
        </authorList>
    </citation>
    <scope>NUCLEOTIDE SEQUENCE [LARGE SCALE GENOMIC DNA]</scope>
    <source>
        <strain evidence="1 2">JEL0888</strain>
    </source>
</reference>
<comment type="caution">
    <text evidence="1">The sequence shown here is derived from an EMBL/GenBank/DDBJ whole genome shotgun (WGS) entry which is preliminary data.</text>
</comment>
<accession>A0ABR4NK42</accession>
<sequence>MCSINTQGFIWGDDKKDILAHLSADGSKKFDLILLADLIFNHSQHQQLLKTCRDVLAPGGVVYTTFTHHVVKWAYRDMRFFDIATEQGFKFEKMYEERWQCMFPEDEGDVDVRSTVHAYKLWIE</sequence>
<gene>
    <name evidence="1" type="primary">EFM7_2</name>
    <name evidence="1" type="ORF">HK105_200814</name>
</gene>
<evidence type="ECO:0000313" key="1">
    <source>
        <dbReference type="EMBL" id="KAL2919897.1"/>
    </source>
</evidence>
<protein>
    <submittedName>
        <fullName evidence="1">Protein N-terminal and lysine N-methyltransferase efm7</fullName>
        <ecNumber evidence="1">2.1.1.1</ecNumber>
    </submittedName>
</protein>
<dbReference type="Pfam" id="PF10294">
    <property type="entry name" value="Methyltransf_16"/>
    <property type="match status" value="1"/>
</dbReference>
<dbReference type="GO" id="GO:0008112">
    <property type="term" value="F:nicotinamide N-methyltransferase activity"/>
    <property type="evidence" value="ECO:0007669"/>
    <property type="project" value="UniProtKB-EC"/>
</dbReference>
<dbReference type="Proteomes" id="UP001527925">
    <property type="component" value="Unassembled WGS sequence"/>
</dbReference>
<dbReference type="GO" id="GO:0032259">
    <property type="term" value="P:methylation"/>
    <property type="evidence" value="ECO:0007669"/>
    <property type="project" value="UniProtKB-KW"/>
</dbReference>
<dbReference type="Gene3D" id="3.40.50.150">
    <property type="entry name" value="Vaccinia Virus protein VP39"/>
    <property type="match status" value="1"/>
</dbReference>
<evidence type="ECO:0000313" key="2">
    <source>
        <dbReference type="Proteomes" id="UP001527925"/>
    </source>
</evidence>
<dbReference type="EC" id="2.1.1.1" evidence="1"/>